<evidence type="ECO:0000313" key="1">
    <source>
        <dbReference type="EMBL" id="PYE48823.1"/>
    </source>
</evidence>
<dbReference type="InterPro" id="IPR029278">
    <property type="entry name" value="Imm26"/>
</dbReference>
<name>A0A2V4VR13_PAEBA</name>
<dbReference type="AlphaFoldDB" id="A0A2V4VR13"/>
<organism evidence="1 2">
    <name type="scientific">Paenibacillus barcinonensis</name>
    <dbReference type="NCBI Taxonomy" id="198119"/>
    <lineage>
        <taxon>Bacteria</taxon>
        <taxon>Bacillati</taxon>
        <taxon>Bacillota</taxon>
        <taxon>Bacilli</taxon>
        <taxon>Bacillales</taxon>
        <taxon>Paenibacillaceae</taxon>
        <taxon>Paenibacillus</taxon>
    </lineage>
</organism>
<comment type="caution">
    <text evidence="1">The sequence shown here is derived from an EMBL/GenBank/DDBJ whole genome shotgun (WGS) entry which is preliminary data.</text>
</comment>
<dbReference type="Proteomes" id="UP000247790">
    <property type="component" value="Unassembled WGS sequence"/>
</dbReference>
<accession>A0A2V4VR13</accession>
<evidence type="ECO:0000313" key="2">
    <source>
        <dbReference type="Proteomes" id="UP000247790"/>
    </source>
</evidence>
<sequence length="389" mass="45276">MILEGSFFVDAWLSNENRAYVGLDPVEPHWDRVDIKQGYYVYFDGDIIRKRISSLPESYMEEDVHIEVRDRQFVIPKTGRGKEKKLTYTTVSGFKAEGVTFSAGIRSHDGKSYVTAYNSRNSVSLPISDCAHMTCKEEIISWLEQFPGTVPDDYNRKLDRLKHMPNQRYQAVPGDIFRVELDLHTDGYVLVIGNLRQMEKDHLFAEQSIWRSVMTMPLFVRPFLWKTTERSPSLEDILAAPMSETTRIVMDDSFLRGGYELVFHKPLEEKDILFPIGYGPTASLTNERVVRLSWGLGTLHKPEEQTTFKLNRNFMNHGAYAGLTTECFGPPSERMYERDLAHPQYAKERKQAFEEFGLSEDTTYDEFCQKTWALTRTQYIDYVKRKYRL</sequence>
<dbReference type="Pfam" id="PF15428">
    <property type="entry name" value="Imm26"/>
    <property type="match status" value="1"/>
</dbReference>
<reference evidence="1 2" key="1">
    <citation type="submission" date="2018-06" db="EMBL/GenBank/DDBJ databases">
        <title>Genomic Encyclopedia of Type Strains, Phase III (KMG-III): the genomes of soil and plant-associated and newly described type strains.</title>
        <authorList>
            <person name="Whitman W."/>
        </authorList>
    </citation>
    <scope>NUCLEOTIDE SEQUENCE [LARGE SCALE GENOMIC DNA]</scope>
    <source>
        <strain evidence="1 2">CECT 7022</strain>
    </source>
</reference>
<dbReference type="EMBL" id="QJSW01000007">
    <property type="protein sequence ID" value="PYE48823.1"/>
    <property type="molecule type" value="Genomic_DNA"/>
</dbReference>
<gene>
    <name evidence="1" type="ORF">DFQ00_107116</name>
</gene>
<proteinExistence type="predicted"/>
<protein>
    <submittedName>
        <fullName evidence="1">Immunity protein 26 of polymorphic toxin system</fullName>
    </submittedName>
</protein>